<dbReference type="AlphaFoldDB" id="A0A151B5Y5"/>
<name>A0A151B5Y5_9CLOT</name>
<evidence type="ECO:0000313" key="2">
    <source>
        <dbReference type="Proteomes" id="UP000075531"/>
    </source>
</evidence>
<evidence type="ECO:0000313" key="1">
    <source>
        <dbReference type="EMBL" id="KYH35170.1"/>
    </source>
</evidence>
<organism evidence="1 2">
    <name type="scientific">Clostridium tepidiprofundi DSM 19306</name>
    <dbReference type="NCBI Taxonomy" id="1121338"/>
    <lineage>
        <taxon>Bacteria</taxon>
        <taxon>Bacillati</taxon>
        <taxon>Bacillota</taxon>
        <taxon>Clostridia</taxon>
        <taxon>Eubacteriales</taxon>
        <taxon>Clostridiaceae</taxon>
        <taxon>Clostridium</taxon>
    </lineage>
</organism>
<dbReference type="EMBL" id="LTBA01000005">
    <property type="protein sequence ID" value="KYH35170.1"/>
    <property type="molecule type" value="Genomic_DNA"/>
</dbReference>
<comment type="caution">
    <text evidence="1">The sequence shown here is derived from an EMBL/GenBank/DDBJ whole genome shotgun (WGS) entry which is preliminary data.</text>
</comment>
<dbReference type="PATRIC" id="fig|1121338.3.peg.813"/>
<accession>A0A151B5Y5</accession>
<keyword evidence="2" id="KW-1185">Reference proteome</keyword>
<proteinExistence type="predicted"/>
<dbReference type="STRING" id="1121338.CLTEP_07940"/>
<sequence>MEKDLDDKINTKTSTNILISGGLFYKFTYTQIIKLWQNRIKNSNIDINELI</sequence>
<protein>
    <submittedName>
        <fullName evidence="1">Uncharacterized protein</fullName>
    </submittedName>
</protein>
<gene>
    <name evidence="1" type="ORF">CLTEP_07940</name>
</gene>
<reference evidence="1 2" key="1">
    <citation type="submission" date="2016-02" db="EMBL/GenBank/DDBJ databases">
        <title>Genome sequence of Clostridium tepidiprofundi DSM 19306.</title>
        <authorList>
            <person name="Poehlein A."/>
            <person name="Daniel R."/>
        </authorList>
    </citation>
    <scope>NUCLEOTIDE SEQUENCE [LARGE SCALE GENOMIC DNA]</scope>
    <source>
        <strain evidence="1 2">DSM 19306</strain>
    </source>
</reference>
<dbReference type="Proteomes" id="UP000075531">
    <property type="component" value="Unassembled WGS sequence"/>
</dbReference>